<feature type="transmembrane region" description="Helical" evidence="8">
    <location>
        <begin position="383"/>
        <end position="405"/>
    </location>
</feature>
<feature type="transmembrane region" description="Helical" evidence="8">
    <location>
        <begin position="83"/>
        <end position="105"/>
    </location>
</feature>
<feature type="transmembrane region" description="Helical" evidence="8">
    <location>
        <begin position="125"/>
        <end position="149"/>
    </location>
</feature>
<feature type="domain" description="Major facilitator superfamily (MFS) profile" evidence="9">
    <location>
        <begin position="40"/>
        <end position="473"/>
    </location>
</feature>
<feature type="transmembrane region" description="Helical" evidence="8">
    <location>
        <begin position="202"/>
        <end position="221"/>
    </location>
</feature>
<feature type="transmembrane region" description="Helical" evidence="8">
    <location>
        <begin position="170"/>
        <end position="190"/>
    </location>
</feature>
<evidence type="ECO:0000313" key="11">
    <source>
        <dbReference type="Proteomes" id="UP000234254"/>
    </source>
</evidence>
<sequence length="486" mass="53080">MANKVALGEGCGEIEEQVRRISTLEVIWGENEPNNPKNWPVWYKIFGIATNSFMPTIVGIYASAYTAGISGIQASFPGTSKTMVLLGGTTYLLGLALGSLLLTSLSEIYGRRPVHILSTGLHSLLVIPAALAPSPSAIIASRFFGGFVVSASLSTSPGSVSDLVSDKHRALAFSFWSLGAMNGAVIGPIMGGFVFEHMGWRWINWIVGICSGASFFANFLLEETYAPVILERQRKIQHRTRGPSWWKRHDDDCQPYDWDKAKTSIIRPLKMAFFEPICLMLNVYAAIFYAILFLCFIGYPVVFEQQRGWSPGIAGLAYCGISVGVTCAVILEPVIRTFLTKYYHDPSGSTLDAYMVPACIGGILVPIGQFWFSWTAPQENIHWIVPILAGVPFGFGNTLVFIYILSYLSGSYGIYTASAVAGATALRYSFAATLPLAAPKMYDTLGVNWAGTTLGCLEIILIPIPFIFYKYGAKIRGRSALISSLR</sequence>
<evidence type="ECO:0000256" key="1">
    <source>
        <dbReference type="ARBA" id="ARBA00004651"/>
    </source>
</evidence>
<evidence type="ECO:0000256" key="2">
    <source>
        <dbReference type="ARBA" id="ARBA00022448"/>
    </source>
</evidence>
<dbReference type="InterPro" id="IPR020846">
    <property type="entry name" value="MFS_dom"/>
</dbReference>
<dbReference type="InterPro" id="IPR011701">
    <property type="entry name" value="MFS"/>
</dbReference>
<keyword evidence="2" id="KW-0813">Transport</keyword>
<keyword evidence="4 8" id="KW-0812">Transmembrane</keyword>
<dbReference type="AlphaFoldDB" id="A0A2I1DHT6"/>
<dbReference type="PROSITE" id="PS50850">
    <property type="entry name" value="MFS"/>
    <property type="match status" value="1"/>
</dbReference>
<keyword evidence="11" id="KW-1185">Reference proteome</keyword>
<keyword evidence="5 8" id="KW-1133">Transmembrane helix</keyword>
<evidence type="ECO:0000256" key="6">
    <source>
        <dbReference type="ARBA" id="ARBA00023136"/>
    </source>
</evidence>
<dbReference type="GO" id="GO:0005886">
    <property type="term" value="C:plasma membrane"/>
    <property type="evidence" value="ECO:0007669"/>
    <property type="project" value="UniProtKB-SubCell"/>
</dbReference>
<feature type="transmembrane region" description="Helical" evidence="8">
    <location>
        <begin position="412"/>
        <end position="430"/>
    </location>
</feature>
<proteinExistence type="inferred from homology"/>
<dbReference type="GeneID" id="36545526"/>
<dbReference type="SUPFAM" id="SSF103473">
    <property type="entry name" value="MFS general substrate transporter"/>
    <property type="match status" value="1"/>
</dbReference>
<comment type="caution">
    <text evidence="10">The sequence shown here is derived from an EMBL/GenBank/DDBJ whole genome shotgun (WGS) entry which is preliminary data.</text>
</comment>
<dbReference type="GO" id="GO:0022857">
    <property type="term" value="F:transmembrane transporter activity"/>
    <property type="evidence" value="ECO:0007669"/>
    <property type="project" value="InterPro"/>
</dbReference>
<dbReference type="PANTHER" id="PTHR23502:SF186">
    <property type="entry name" value="MAJOR FACILITATOR SUPERFAMILY (MFS) PROFILE DOMAIN-CONTAINING PROTEIN"/>
    <property type="match status" value="1"/>
</dbReference>
<comment type="similarity">
    <text evidence="7">Belongs to the major facilitator superfamily. DHA1 family. Polyamines/proton antiporter (TC 2.A.1.2.16) subfamily.</text>
</comment>
<gene>
    <name evidence="10" type="ORF">P168DRAFT_294987</name>
</gene>
<organism evidence="10 11">
    <name type="scientific">Aspergillus campestris (strain IBT 28561)</name>
    <dbReference type="NCBI Taxonomy" id="1392248"/>
    <lineage>
        <taxon>Eukaryota</taxon>
        <taxon>Fungi</taxon>
        <taxon>Dikarya</taxon>
        <taxon>Ascomycota</taxon>
        <taxon>Pezizomycotina</taxon>
        <taxon>Eurotiomycetes</taxon>
        <taxon>Eurotiomycetidae</taxon>
        <taxon>Eurotiales</taxon>
        <taxon>Aspergillaceae</taxon>
        <taxon>Aspergillus</taxon>
        <taxon>Aspergillus subgen. Circumdati</taxon>
    </lineage>
</organism>
<evidence type="ECO:0000256" key="3">
    <source>
        <dbReference type="ARBA" id="ARBA00022475"/>
    </source>
</evidence>
<reference evidence="10" key="1">
    <citation type="submission" date="2016-12" db="EMBL/GenBank/DDBJ databases">
        <title>The genomes of Aspergillus section Nigri reveals drivers in fungal speciation.</title>
        <authorList>
            <consortium name="DOE Joint Genome Institute"/>
            <person name="Vesth T.C."/>
            <person name="Nybo J."/>
            <person name="Theobald S."/>
            <person name="Brandl J."/>
            <person name="Frisvad J.C."/>
            <person name="Nielsen K.F."/>
            <person name="Lyhne E.K."/>
            <person name="Kogle M.E."/>
            <person name="Kuo A."/>
            <person name="Riley R."/>
            <person name="Clum A."/>
            <person name="Nolan M."/>
            <person name="Lipzen A."/>
            <person name="Salamov A."/>
            <person name="Henrissat B."/>
            <person name="Wiebenga A."/>
            <person name="De vries R.P."/>
            <person name="Grigoriev I.V."/>
            <person name="Mortensen U.H."/>
            <person name="Andersen M.R."/>
            <person name="Baker S.E."/>
        </authorList>
    </citation>
    <scope>NUCLEOTIDE SEQUENCE</scope>
    <source>
        <strain evidence="10">IBT 28561</strain>
    </source>
</reference>
<feature type="transmembrane region" description="Helical" evidence="8">
    <location>
        <begin position="41"/>
        <end position="62"/>
    </location>
</feature>
<name>A0A2I1DHT6_ASPC2</name>
<dbReference type="Gene3D" id="1.20.1250.20">
    <property type="entry name" value="MFS general substrate transporter like domains"/>
    <property type="match status" value="1"/>
</dbReference>
<accession>A0A2I1DHT6</accession>
<feature type="transmembrane region" description="Helical" evidence="8">
    <location>
        <begin position="277"/>
        <end position="302"/>
    </location>
</feature>
<dbReference type="OrthoDB" id="4461158at2759"/>
<dbReference type="PANTHER" id="PTHR23502">
    <property type="entry name" value="MAJOR FACILITATOR SUPERFAMILY"/>
    <property type="match status" value="1"/>
</dbReference>
<evidence type="ECO:0000313" key="10">
    <source>
        <dbReference type="EMBL" id="PKY09436.1"/>
    </source>
</evidence>
<evidence type="ECO:0000256" key="7">
    <source>
        <dbReference type="ARBA" id="ARBA00038459"/>
    </source>
</evidence>
<evidence type="ECO:0000259" key="9">
    <source>
        <dbReference type="PROSITE" id="PS50850"/>
    </source>
</evidence>
<comment type="subcellular location">
    <subcellularLocation>
        <location evidence="1">Cell membrane</location>
        <topology evidence="1">Multi-pass membrane protein</topology>
    </subcellularLocation>
</comment>
<feature type="transmembrane region" description="Helical" evidence="8">
    <location>
        <begin position="351"/>
        <end position="371"/>
    </location>
</feature>
<keyword evidence="6 8" id="KW-0472">Membrane</keyword>
<dbReference type="Proteomes" id="UP000234254">
    <property type="component" value="Unassembled WGS sequence"/>
</dbReference>
<dbReference type="VEuPathDB" id="FungiDB:P168DRAFT_294987"/>
<dbReference type="FunFam" id="1.20.1250.20:FF:000011">
    <property type="entry name" value="MFS multidrug transporter, putative"/>
    <property type="match status" value="1"/>
</dbReference>
<evidence type="ECO:0000256" key="4">
    <source>
        <dbReference type="ARBA" id="ARBA00022692"/>
    </source>
</evidence>
<dbReference type="Pfam" id="PF07690">
    <property type="entry name" value="MFS_1"/>
    <property type="match status" value="1"/>
</dbReference>
<dbReference type="EMBL" id="MSFM01000001">
    <property type="protein sequence ID" value="PKY09436.1"/>
    <property type="molecule type" value="Genomic_DNA"/>
</dbReference>
<evidence type="ECO:0000256" key="8">
    <source>
        <dbReference type="SAM" id="Phobius"/>
    </source>
</evidence>
<dbReference type="InterPro" id="IPR036259">
    <property type="entry name" value="MFS_trans_sf"/>
</dbReference>
<protein>
    <submittedName>
        <fullName evidence="10">MFS transporter</fullName>
    </submittedName>
</protein>
<keyword evidence="3" id="KW-1003">Cell membrane</keyword>
<feature type="transmembrane region" description="Helical" evidence="8">
    <location>
        <begin position="308"/>
        <end position="331"/>
    </location>
</feature>
<feature type="transmembrane region" description="Helical" evidence="8">
    <location>
        <begin position="450"/>
        <end position="469"/>
    </location>
</feature>
<dbReference type="RefSeq" id="XP_024698030.1">
    <property type="nucleotide sequence ID" value="XM_024838002.1"/>
</dbReference>
<evidence type="ECO:0000256" key="5">
    <source>
        <dbReference type="ARBA" id="ARBA00022989"/>
    </source>
</evidence>